<dbReference type="EMBL" id="MF668280">
    <property type="protein sequence ID" value="ASZ74701.1"/>
    <property type="molecule type" value="Genomic_DNA"/>
</dbReference>
<evidence type="ECO:0000256" key="1">
    <source>
        <dbReference type="SAM" id="MobiDB-lite"/>
    </source>
</evidence>
<feature type="region of interest" description="Disordered" evidence="1">
    <location>
        <begin position="1"/>
        <end position="23"/>
    </location>
</feature>
<organism evidence="2 3">
    <name type="scientific">Mycobacterium phage Phabba</name>
    <dbReference type="NCBI Taxonomy" id="2027899"/>
    <lineage>
        <taxon>Viruses</taxon>
        <taxon>Duplodnaviria</taxon>
        <taxon>Heunggongvirae</taxon>
        <taxon>Uroviricota</taxon>
        <taxon>Caudoviricetes</taxon>
        <taxon>Ceeclamvirinae</taxon>
        <taxon>Myrnavirus</taxon>
        <taxon>Myrnavirus phabba</taxon>
        <taxon>Myranavirus phabba</taxon>
    </lineage>
</organism>
<reference evidence="3" key="1">
    <citation type="submission" date="2017-08" db="EMBL/GenBank/DDBJ databases">
        <authorList>
            <person name="de Groot N.N."/>
        </authorList>
    </citation>
    <scope>NUCLEOTIDE SEQUENCE [LARGE SCALE GENOMIC DNA]</scope>
</reference>
<name>A0A249XSJ3_9CAUD</name>
<evidence type="ECO:0000313" key="3">
    <source>
        <dbReference type="Proteomes" id="UP000226037"/>
    </source>
</evidence>
<evidence type="ECO:0000313" key="2">
    <source>
        <dbReference type="EMBL" id="ASZ74701.1"/>
    </source>
</evidence>
<gene>
    <name evidence="2" type="ORF">SEA_PHABBA_132</name>
</gene>
<dbReference type="Proteomes" id="UP000226037">
    <property type="component" value="Segment"/>
</dbReference>
<protein>
    <submittedName>
        <fullName evidence="2">Tail assembly chaperone</fullName>
    </submittedName>
</protein>
<accession>A0A249XSJ3</accession>
<proteinExistence type="predicted"/>
<sequence>MTASSEDRPVDTTIDPDIRPPDREVLEAVGEPVEEENRRVVGELIEQVEDKPTEPEIKLTHEERQDLERLLTVGRRFKTINVADHEVRIRTLKTGDEMRIGLYTKPYLESHAFARAHQIAVIASGLVSIKKNGIDQDLWTSLKEVTDPDEIFAKNVDALKEFHPPVIVKIYDEIMTLEREFAELAVKLGKIARLDDETEGLIALAWHQGLLREKSLNPFQRFAAIYQMHKMRRQHVQDINDTLQKQTWYQHPDRYVDLFADEEAAKAEALGMGRADPEEVEVDDIDELDAYFARLEEQREMTGAELFGGEVYNNGEWM</sequence>
<keyword evidence="3" id="KW-1185">Reference proteome</keyword>